<keyword evidence="6" id="KW-0902">Two-component regulatory system</keyword>
<dbReference type="InterPro" id="IPR000700">
    <property type="entry name" value="PAS-assoc_C"/>
</dbReference>
<dbReference type="PANTHER" id="PTHR43711">
    <property type="entry name" value="TWO-COMPONENT HISTIDINE KINASE"/>
    <property type="match status" value="1"/>
</dbReference>
<keyword evidence="11" id="KW-1185">Reference proteome</keyword>
<dbReference type="PROSITE" id="PS50113">
    <property type="entry name" value="PAC"/>
    <property type="match status" value="1"/>
</dbReference>
<dbReference type="Gene3D" id="1.10.287.130">
    <property type="match status" value="1"/>
</dbReference>
<evidence type="ECO:0000256" key="6">
    <source>
        <dbReference type="ARBA" id="ARBA00023012"/>
    </source>
</evidence>
<name>A0ABP3PV61_9PROT</name>
<dbReference type="Pfam" id="PF00512">
    <property type="entry name" value="HisKA"/>
    <property type="match status" value="1"/>
</dbReference>
<comment type="catalytic activity">
    <reaction evidence="1">
        <text>ATP + protein L-histidine = ADP + protein N-phospho-L-histidine.</text>
        <dbReference type="EC" id="2.7.13.3"/>
    </reaction>
</comment>
<dbReference type="SMART" id="SM00387">
    <property type="entry name" value="HATPase_c"/>
    <property type="match status" value="1"/>
</dbReference>
<keyword evidence="5" id="KW-0418">Kinase</keyword>
<evidence type="ECO:0000256" key="5">
    <source>
        <dbReference type="ARBA" id="ARBA00022777"/>
    </source>
</evidence>
<dbReference type="InterPro" id="IPR005467">
    <property type="entry name" value="His_kinase_dom"/>
</dbReference>
<dbReference type="RefSeq" id="WP_166934213.1">
    <property type="nucleotide sequence ID" value="NZ_BAAADD010000005.1"/>
</dbReference>
<dbReference type="Proteomes" id="UP001499951">
    <property type="component" value="Unassembled WGS sequence"/>
</dbReference>
<dbReference type="Gene3D" id="3.30.565.10">
    <property type="entry name" value="Histidine kinase-like ATPase, C-terminal domain"/>
    <property type="match status" value="1"/>
</dbReference>
<feature type="compositionally biased region" description="Basic residues" evidence="7">
    <location>
        <begin position="588"/>
        <end position="599"/>
    </location>
</feature>
<dbReference type="InterPro" id="IPR029016">
    <property type="entry name" value="GAF-like_dom_sf"/>
</dbReference>
<comment type="caution">
    <text evidence="10">The sequence shown here is derived from an EMBL/GenBank/DDBJ whole genome shotgun (WGS) entry which is preliminary data.</text>
</comment>
<dbReference type="SUPFAM" id="SSF55785">
    <property type="entry name" value="PYP-like sensor domain (PAS domain)"/>
    <property type="match status" value="1"/>
</dbReference>
<dbReference type="NCBIfam" id="TIGR00229">
    <property type="entry name" value="sensory_box"/>
    <property type="match status" value="1"/>
</dbReference>
<evidence type="ECO:0000313" key="11">
    <source>
        <dbReference type="Proteomes" id="UP001499951"/>
    </source>
</evidence>
<dbReference type="InterPro" id="IPR050736">
    <property type="entry name" value="Sensor_HK_Regulatory"/>
</dbReference>
<dbReference type="Pfam" id="PF13185">
    <property type="entry name" value="GAF_2"/>
    <property type="match status" value="1"/>
</dbReference>
<dbReference type="SUPFAM" id="SSF47384">
    <property type="entry name" value="Homodimeric domain of signal transducing histidine kinase"/>
    <property type="match status" value="1"/>
</dbReference>
<dbReference type="PANTHER" id="PTHR43711:SF26">
    <property type="entry name" value="SENSOR HISTIDINE KINASE RCSC"/>
    <property type="match status" value="1"/>
</dbReference>
<dbReference type="CDD" id="cd00130">
    <property type="entry name" value="PAS"/>
    <property type="match status" value="1"/>
</dbReference>
<gene>
    <name evidence="10" type="ORF">GCM10008942_20620</name>
</gene>
<evidence type="ECO:0000256" key="7">
    <source>
        <dbReference type="SAM" id="MobiDB-lite"/>
    </source>
</evidence>
<dbReference type="SMART" id="SM00065">
    <property type="entry name" value="GAF"/>
    <property type="match status" value="1"/>
</dbReference>
<dbReference type="PROSITE" id="PS50109">
    <property type="entry name" value="HIS_KIN"/>
    <property type="match status" value="1"/>
</dbReference>
<evidence type="ECO:0000313" key="10">
    <source>
        <dbReference type="EMBL" id="GAA0571784.1"/>
    </source>
</evidence>
<dbReference type="Pfam" id="PF08447">
    <property type="entry name" value="PAS_3"/>
    <property type="match status" value="1"/>
</dbReference>
<dbReference type="EMBL" id="BAAADD010000005">
    <property type="protein sequence ID" value="GAA0571784.1"/>
    <property type="molecule type" value="Genomic_DNA"/>
</dbReference>
<organism evidence="10 11">
    <name type="scientific">Rhizomicrobium electricum</name>
    <dbReference type="NCBI Taxonomy" id="480070"/>
    <lineage>
        <taxon>Bacteria</taxon>
        <taxon>Pseudomonadati</taxon>
        <taxon>Pseudomonadota</taxon>
        <taxon>Alphaproteobacteria</taxon>
        <taxon>Micropepsales</taxon>
        <taxon>Micropepsaceae</taxon>
        <taxon>Rhizomicrobium</taxon>
    </lineage>
</organism>
<keyword evidence="4" id="KW-0808">Transferase</keyword>
<evidence type="ECO:0000259" key="8">
    <source>
        <dbReference type="PROSITE" id="PS50109"/>
    </source>
</evidence>
<dbReference type="InterPro" id="IPR000014">
    <property type="entry name" value="PAS"/>
</dbReference>
<dbReference type="Gene3D" id="3.30.450.40">
    <property type="match status" value="1"/>
</dbReference>
<sequence length="599" mass="65906">MGGAFGFLNRRVLSFLVHRRWSAPLNEFITARAMLDAQGAILEGMANGADLREIAKGIALLAEKLVPPALCAITLVQPDRLGLKPLAAPSLNHHYFSTLEEIEVGPTSGSTGTAAWRRAPVLVSDTTTDPLWRNLQSFADACGIRSSWALPILHTDGTVLGVLTLYYRDPHEPGDWDWSALNSCIMLIRLALSQERRTHELTASEARWRIGVEATGIGNFDSDFATGVDHWSPKMRQILGVGDDVHPSIETLIGLIHPDDRPAFLERYPKQPVRRPDRPWQFEFRIVRANDGEVRTILTTGAVFADDSGQLRHAVGTIYDITDQRQHEEQLIKAKAEAEAANRAKSRFLASMSHELRTPLNAIIGFSDLVRNRVFGPMTPTRYESYIEDIHQSGTHLLSLINDVLDMAKIEAQKFELVRSVFPIEQLAESAMLLVRPQALAKGLDLVDDIADADLLLDADERAMRQVLVNLLSNAVKFTAPGGSVRLFAEPAKDGGLAIGVEDNGAGMDADGIATALEPFGQIQRDVTAERTGTGLGLPLAKAMIEHHGASFHIESELGIGTRIWAEFPPNAVHAPPRDDDLTTTPSTRRRERLRQMKG</sequence>
<dbReference type="EC" id="2.7.13.3" evidence="2"/>
<feature type="region of interest" description="Disordered" evidence="7">
    <location>
        <begin position="571"/>
        <end position="599"/>
    </location>
</feature>
<accession>A0ABP3PV61</accession>
<dbReference type="InterPro" id="IPR004358">
    <property type="entry name" value="Sig_transdc_His_kin-like_C"/>
</dbReference>
<dbReference type="SMART" id="SM00388">
    <property type="entry name" value="HisKA"/>
    <property type="match status" value="1"/>
</dbReference>
<dbReference type="InterPro" id="IPR001610">
    <property type="entry name" value="PAC"/>
</dbReference>
<evidence type="ECO:0000256" key="2">
    <source>
        <dbReference type="ARBA" id="ARBA00012438"/>
    </source>
</evidence>
<dbReference type="SUPFAM" id="SSF55781">
    <property type="entry name" value="GAF domain-like"/>
    <property type="match status" value="1"/>
</dbReference>
<evidence type="ECO:0000259" key="9">
    <source>
        <dbReference type="PROSITE" id="PS50113"/>
    </source>
</evidence>
<dbReference type="InterPro" id="IPR035965">
    <property type="entry name" value="PAS-like_dom_sf"/>
</dbReference>
<keyword evidence="3" id="KW-0597">Phosphoprotein</keyword>
<reference evidence="11" key="1">
    <citation type="journal article" date="2019" name="Int. J. Syst. Evol. Microbiol.">
        <title>The Global Catalogue of Microorganisms (GCM) 10K type strain sequencing project: providing services to taxonomists for standard genome sequencing and annotation.</title>
        <authorList>
            <consortium name="The Broad Institute Genomics Platform"/>
            <consortium name="The Broad Institute Genome Sequencing Center for Infectious Disease"/>
            <person name="Wu L."/>
            <person name="Ma J."/>
        </authorList>
    </citation>
    <scope>NUCLEOTIDE SEQUENCE [LARGE SCALE GENOMIC DNA]</scope>
    <source>
        <strain evidence="11">JCM 15089</strain>
    </source>
</reference>
<dbReference type="InterPro" id="IPR013655">
    <property type="entry name" value="PAS_fold_3"/>
</dbReference>
<evidence type="ECO:0000256" key="1">
    <source>
        <dbReference type="ARBA" id="ARBA00000085"/>
    </source>
</evidence>
<dbReference type="InterPro" id="IPR003661">
    <property type="entry name" value="HisK_dim/P_dom"/>
</dbReference>
<dbReference type="Gene3D" id="3.30.450.20">
    <property type="entry name" value="PAS domain"/>
    <property type="match status" value="1"/>
</dbReference>
<dbReference type="SUPFAM" id="SSF55874">
    <property type="entry name" value="ATPase domain of HSP90 chaperone/DNA topoisomerase II/histidine kinase"/>
    <property type="match status" value="1"/>
</dbReference>
<proteinExistence type="predicted"/>
<dbReference type="InterPro" id="IPR036890">
    <property type="entry name" value="HATPase_C_sf"/>
</dbReference>
<evidence type="ECO:0000256" key="4">
    <source>
        <dbReference type="ARBA" id="ARBA00022679"/>
    </source>
</evidence>
<dbReference type="InterPro" id="IPR036097">
    <property type="entry name" value="HisK_dim/P_sf"/>
</dbReference>
<dbReference type="InterPro" id="IPR003594">
    <property type="entry name" value="HATPase_dom"/>
</dbReference>
<protein>
    <recommendedName>
        <fullName evidence="2">histidine kinase</fullName>
        <ecNumber evidence="2">2.7.13.3</ecNumber>
    </recommendedName>
</protein>
<evidence type="ECO:0000256" key="3">
    <source>
        <dbReference type="ARBA" id="ARBA00022553"/>
    </source>
</evidence>
<dbReference type="PRINTS" id="PR00344">
    <property type="entry name" value="BCTRLSENSOR"/>
</dbReference>
<dbReference type="Pfam" id="PF02518">
    <property type="entry name" value="HATPase_c"/>
    <property type="match status" value="1"/>
</dbReference>
<feature type="domain" description="PAC" evidence="9">
    <location>
        <begin position="280"/>
        <end position="333"/>
    </location>
</feature>
<dbReference type="CDD" id="cd00082">
    <property type="entry name" value="HisKA"/>
    <property type="match status" value="1"/>
</dbReference>
<dbReference type="SMART" id="SM00086">
    <property type="entry name" value="PAC"/>
    <property type="match status" value="1"/>
</dbReference>
<feature type="domain" description="Histidine kinase" evidence="8">
    <location>
        <begin position="351"/>
        <end position="572"/>
    </location>
</feature>
<dbReference type="InterPro" id="IPR003018">
    <property type="entry name" value="GAF"/>
</dbReference>
<dbReference type="Gene3D" id="2.10.70.100">
    <property type="match status" value="1"/>
</dbReference>